<organism evidence="1 2">
    <name type="scientific">Flavobacterium artemisiae</name>
    <dbReference type="NCBI Taxonomy" id="2126556"/>
    <lineage>
        <taxon>Bacteria</taxon>
        <taxon>Pseudomonadati</taxon>
        <taxon>Bacteroidota</taxon>
        <taxon>Flavobacteriia</taxon>
        <taxon>Flavobacteriales</taxon>
        <taxon>Flavobacteriaceae</taxon>
        <taxon>Flavobacterium</taxon>
    </lineage>
</organism>
<evidence type="ECO:0000313" key="2">
    <source>
        <dbReference type="Proteomes" id="UP001597138"/>
    </source>
</evidence>
<sequence length="377" mass="43222">MTSAKLFILGGERELLWVYTNYYRYTLSDNSPASGIEGGLITLCFVTQENDDLFLQNMTKNVEKETDRMEKGEIHFYNKGNHDNPIRKYKFNDAYLVEFSEIFDADGTENMQTILTISPAIQNYGSNDDLVKHWQVSWLPPTEPVYYIPKGEEKDLRNYLSGYFYTKEGKYLGRIGTEDKVYITDQASFSEIEKGKKVSDDKIIYFTDKYGLNNTQMLDRANWVYVEGVGSVPFYYAYSIANSRKINSESKVYYYGMQEVQNKVTVHLDKDSYLSGRGTSQNKDNAAAFWKTRNNPDLRNASMISCISAVILSVHIPDKDPTDGCTGWLGYPDSGHRGAFQIKFSGRYHIFRIVGKSYGIAPLKTFEDYDKATKNIK</sequence>
<dbReference type="InterPro" id="IPR041408">
    <property type="entry name" value="Hcp_Tssd"/>
</dbReference>
<reference evidence="2" key="1">
    <citation type="journal article" date="2019" name="Int. J. Syst. Evol. Microbiol.">
        <title>The Global Catalogue of Microorganisms (GCM) 10K type strain sequencing project: providing services to taxonomists for standard genome sequencing and annotation.</title>
        <authorList>
            <consortium name="The Broad Institute Genomics Platform"/>
            <consortium name="The Broad Institute Genome Sequencing Center for Infectious Disease"/>
            <person name="Wu L."/>
            <person name="Ma J."/>
        </authorList>
    </citation>
    <scope>NUCLEOTIDE SEQUENCE [LARGE SCALE GENOMIC DNA]</scope>
    <source>
        <strain evidence="2">CCUG 70865</strain>
    </source>
</reference>
<accession>A0ABW4HH16</accession>
<protein>
    <submittedName>
        <fullName evidence="1">Type VI secretion system tube protein TssD</fullName>
    </submittedName>
</protein>
<keyword evidence="2" id="KW-1185">Reference proteome</keyword>
<evidence type="ECO:0000313" key="1">
    <source>
        <dbReference type="EMBL" id="MFD1604843.1"/>
    </source>
</evidence>
<name>A0ABW4HH16_9FLAO</name>
<proteinExistence type="predicted"/>
<comment type="caution">
    <text evidence="1">The sequence shown here is derived from an EMBL/GenBank/DDBJ whole genome shotgun (WGS) entry which is preliminary data.</text>
</comment>
<dbReference type="Pfam" id="PF17642">
    <property type="entry name" value="TssD"/>
    <property type="match status" value="1"/>
</dbReference>
<gene>
    <name evidence="1" type="primary">tssD</name>
    <name evidence="1" type="ORF">ACFSC2_19045</name>
</gene>
<dbReference type="EMBL" id="JBHUDZ010000017">
    <property type="protein sequence ID" value="MFD1604843.1"/>
    <property type="molecule type" value="Genomic_DNA"/>
</dbReference>
<dbReference type="Proteomes" id="UP001597138">
    <property type="component" value="Unassembled WGS sequence"/>
</dbReference>
<dbReference type="RefSeq" id="WP_379813975.1">
    <property type="nucleotide sequence ID" value="NZ_JBHUDZ010000017.1"/>
</dbReference>